<comment type="caution">
    <text evidence="2">The sequence shown here is derived from an EMBL/GenBank/DDBJ whole genome shotgun (WGS) entry which is preliminary data.</text>
</comment>
<name>H1S7B9_9BURK</name>
<dbReference type="RefSeq" id="WP_006159311.1">
    <property type="nucleotide sequence ID" value="NZ_AHJE01000045.1"/>
</dbReference>
<feature type="transmembrane region" description="Helical" evidence="1">
    <location>
        <begin position="129"/>
        <end position="147"/>
    </location>
</feature>
<feature type="transmembrane region" description="Helical" evidence="1">
    <location>
        <begin position="200"/>
        <end position="221"/>
    </location>
</feature>
<keyword evidence="1" id="KW-0812">Transmembrane</keyword>
<proteinExistence type="predicted"/>
<organism evidence="2 3">
    <name type="scientific">Cupriavidus basilensis OR16</name>
    <dbReference type="NCBI Taxonomy" id="1127483"/>
    <lineage>
        <taxon>Bacteria</taxon>
        <taxon>Pseudomonadati</taxon>
        <taxon>Pseudomonadota</taxon>
        <taxon>Betaproteobacteria</taxon>
        <taxon>Burkholderiales</taxon>
        <taxon>Burkholderiaceae</taxon>
        <taxon>Cupriavidus</taxon>
    </lineage>
</organism>
<dbReference type="AlphaFoldDB" id="H1S7B9"/>
<dbReference type="Proteomes" id="UP000005808">
    <property type="component" value="Unassembled WGS sequence"/>
</dbReference>
<sequence>MIDLIGAVALGAASALVVFVYIHWLAFSNGRRGAVAGVIGAWFALVVACGATGVLGAAHGIGPAGLGIAVLLPLAVFSYFSMRTGMLGEALGAIPLPVLIGVHAMRLLGVFFVLLFWEGRLPAPFAPAAGWGDMLIGATALPVAYLAATRAPAWRTVTLVWNALGLFDLADAIALGAASAPGVPFGLGSQGANSDPMTMLPWILIPCFIVPLLAHSHLLIFQRLRRSGAASEQAQPVSQPYRN</sequence>
<reference evidence="2 3" key="1">
    <citation type="journal article" date="2012" name="J. Bacteriol.">
        <title>De Novo Genome Project of Cupriavidus basilensis OR16.</title>
        <authorList>
            <person name="Cserhati M."/>
            <person name="Kriszt B."/>
            <person name="Szoboszlay S."/>
            <person name="Toth A."/>
            <person name="Szabo I."/>
            <person name="Tancsics A."/>
            <person name="Nagy I."/>
            <person name="Horvath B."/>
            <person name="Nagy I."/>
            <person name="Kukolya J."/>
        </authorList>
    </citation>
    <scope>NUCLEOTIDE SEQUENCE [LARGE SCALE GENOMIC DNA]</scope>
    <source>
        <strain evidence="2 3">OR16</strain>
    </source>
</reference>
<feature type="transmembrane region" description="Helical" evidence="1">
    <location>
        <begin position="64"/>
        <end position="82"/>
    </location>
</feature>
<dbReference type="EMBL" id="AHJE01000045">
    <property type="protein sequence ID" value="EHP41644.1"/>
    <property type="molecule type" value="Genomic_DNA"/>
</dbReference>
<feature type="transmembrane region" description="Helical" evidence="1">
    <location>
        <begin position="94"/>
        <end position="117"/>
    </location>
</feature>
<accession>H1S7B9</accession>
<evidence type="ECO:0000256" key="1">
    <source>
        <dbReference type="SAM" id="Phobius"/>
    </source>
</evidence>
<evidence type="ECO:0000313" key="2">
    <source>
        <dbReference type="EMBL" id="EHP41644.1"/>
    </source>
</evidence>
<feature type="transmembrane region" description="Helical" evidence="1">
    <location>
        <begin position="6"/>
        <end position="27"/>
    </location>
</feature>
<gene>
    <name evidence="2" type="ORF">OR16_19131</name>
</gene>
<dbReference type="OrthoDB" id="571893at2"/>
<feature type="transmembrane region" description="Helical" evidence="1">
    <location>
        <begin position="159"/>
        <end position="180"/>
    </location>
</feature>
<keyword evidence="1" id="KW-0472">Membrane</keyword>
<keyword evidence="1" id="KW-1133">Transmembrane helix</keyword>
<dbReference type="PATRIC" id="fig|1127483.3.peg.3837"/>
<feature type="transmembrane region" description="Helical" evidence="1">
    <location>
        <begin position="34"/>
        <end position="58"/>
    </location>
</feature>
<evidence type="ECO:0000313" key="3">
    <source>
        <dbReference type="Proteomes" id="UP000005808"/>
    </source>
</evidence>
<protein>
    <submittedName>
        <fullName evidence="2">Uncharacterized protein</fullName>
    </submittedName>
</protein>